<gene>
    <name evidence="2" type="ORF">O4328_05515</name>
    <name evidence="3" type="ORF">Q5707_27670</name>
</gene>
<dbReference type="Gene3D" id="3.10.450.50">
    <property type="match status" value="1"/>
</dbReference>
<dbReference type="Pfam" id="PF13474">
    <property type="entry name" value="SnoaL_3"/>
    <property type="match status" value="1"/>
</dbReference>
<dbReference type="Proteomes" id="UP001231166">
    <property type="component" value="Chromosome"/>
</dbReference>
<name>A0AAX3YC52_RHOOP</name>
<dbReference type="Proteomes" id="UP001066327">
    <property type="component" value="Unassembled WGS sequence"/>
</dbReference>
<dbReference type="InterPro" id="IPR037401">
    <property type="entry name" value="SnoaL-like"/>
</dbReference>
<dbReference type="AlphaFoldDB" id="A0AAX3YC52"/>
<evidence type="ECO:0000313" key="4">
    <source>
        <dbReference type="Proteomes" id="UP001066327"/>
    </source>
</evidence>
<evidence type="ECO:0000313" key="2">
    <source>
        <dbReference type="EMBL" id="MCZ4583151.1"/>
    </source>
</evidence>
<proteinExistence type="predicted"/>
<protein>
    <submittedName>
        <fullName evidence="3">Nuclear transport factor 2 family protein</fullName>
    </submittedName>
</protein>
<dbReference type="SUPFAM" id="SSF54427">
    <property type="entry name" value="NTF2-like"/>
    <property type="match status" value="1"/>
</dbReference>
<accession>A0AAX3YC52</accession>
<organism evidence="3 5">
    <name type="scientific">Rhodococcus opacus</name>
    <name type="common">Nocardia opaca</name>
    <dbReference type="NCBI Taxonomy" id="37919"/>
    <lineage>
        <taxon>Bacteria</taxon>
        <taxon>Bacillati</taxon>
        <taxon>Actinomycetota</taxon>
        <taxon>Actinomycetes</taxon>
        <taxon>Mycobacteriales</taxon>
        <taxon>Nocardiaceae</taxon>
        <taxon>Rhodococcus</taxon>
    </lineage>
</organism>
<dbReference type="RefSeq" id="WP_133984732.1">
    <property type="nucleotide sequence ID" value="NZ_CP093380.1"/>
</dbReference>
<feature type="domain" description="SnoaL-like" evidence="1">
    <location>
        <begin position="10"/>
        <end position="130"/>
    </location>
</feature>
<dbReference type="InterPro" id="IPR032710">
    <property type="entry name" value="NTF2-like_dom_sf"/>
</dbReference>
<evidence type="ECO:0000313" key="5">
    <source>
        <dbReference type="Proteomes" id="UP001231166"/>
    </source>
</evidence>
<reference evidence="2" key="1">
    <citation type="submission" date="2022-12" db="EMBL/GenBank/DDBJ databases">
        <authorList>
            <person name="Krivoruchko A.V."/>
            <person name="Elkin A."/>
        </authorList>
    </citation>
    <scope>NUCLEOTIDE SEQUENCE</scope>
    <source>
        <strain evidence="2">IEGM 249</strain>
    </source>
</reference>
<evidence type="ECO:0000313" key="3">
    <source>
        <dbReference type="EMBL" id="WLF45649.1"/>
    </source>
</evidence>
<sequence length="136" mass="15339">MADTATRADVQHAIDALIRAFGEHDTTAYFEAFSPDATFVFYTHPVPLPSREAYRDLWAEWESDGFRVLACRSSEQIVTFPAPDVAVLTHRVGTTVRDSTGTVELDERETILFRRREESGWIAVHEHLSPQSITAC</sequence>
<evidence type="ECO:0000259" key="1">
    <source>
        <dbReference type="Pfam" id="PF13474"/>
    </source>
</evidence>
<dbReference type="EMBL" id="JAPWIS010000002">
    <property type="protein sequence ID" value="MCZ4583151.1"/>
    <property type="molecule type" value="Genomic_DNA"/>
</dbReference>
<keyword evidence="4" id="KW-1185">Reference proteome</keyword>
<dbReference type="EMBL" id="CP130953">
    <property type="protein sequence ID" value="WLF45649.1"/>
    <property type="molecule type" value="Genomic_DNA"/>
</dbReference>
<reference evidence="3" key="2">
    <citation type="submission" date="2023-07" db="EMBL/GenBank/DDBJ databases">
        <title>Genomic analysis of Rhodococcus opacus VOC-14 with glycol ethers degradation activity.</title>
        <authorList>
            <person name="Narkevich D.A."/>
            <person name="Hlushen A.M."/>
            <person name="Akhremchuk A.E."/>
            <person name="Sikolenko M.A."/>
            <person name="Valentovich L.N."/>
        </authorList>
    </citation>
    <scope>NUCLEOTIDE SEQUENCE</scope>
    <source>
        <strain evidence="3">VOC-14</strain>
    </source>
</reference>